<protein>
    <submittedName>
        <fullName evidence="2">Uncharacterized protein</fullName>
    </submittedName>
</protein>
<dbReference type="Proteomes" id="UP000278398">
    <property type="component" value="Unassembled WGS sequence"/>
</dbReference>
<reference evidence="2 3" key="1">
    <citation type="submission" date="2018-12" db="EMBL/GenBank/DDBJ databases">
        <title>Mesorhizobium carbonis sp. nov., isolated from coal mine water.</title>
        <authorList>
            <person name="Xin W."/>
            <person name="Xu Z."/>
            <person name="Xiang F."/>
            <person name="Zhang J."/>
            <person name="Xi L."/>
            <person name="Liu J."/>
        </authorList>
    </citation>
    <scope>NUCLEOTIDE SEQUENCE [LARGE SCALE GENOMIC DNA]</scope>
    <source>
        <strain evidence="2 3">B2.3</strain>
    </source>
</reference>
<dbReference type="AlphaFoldDB" id="A0A429YVU6"/>
<dbReference type="RefSeq" id="WP_126700719.1">
    <property type="nucleotide sequence ID" value="NZ_RWKW01000053.1"/>
</dbReference>
<evidence type="ECO:0000313" key="3">
    <source>
        <dbReference type="Proteomes" id="UP000278398"/>
    </source>
</evidence>
<proteinExistence type="predicted"/>
<feature type="signal peptide" evidence="1">
    <location>
        <begin position="1"/>
        <end position="34"/>
    </location>
</feature>
<dbReference type="EMBL" id="RWKW01000053">
    <property type="protein sequence ID" value="RST85578.1"/>
    <property type="molecule type" value="Genomic_DNA"/>
</dbReference>
<comment type="caution">
    <text evidence="2">The sequence shown here is derived from an EMBL/GenBank/DDBJ whole genome shotgun (WGS) entry which is preliminary data.</text>
</comment>
<feature type="chain" id="PRO_5019507803" evidence="1">
    <location>
        <begin position="35"/>
        <end position="144"/>
    </location>
</feature>
<name>A0A429YVU6_9HYPH</name>
<keyword evidence="3" id="KW-1185">Reference proteome</keyword>
<accession>A0A429YVU6</accession>
<gene>
    <name evidence="2" type="ORF">EJC49_14840</name>
</gene>
<sequence length="144" mass="15069">MKRDLFHIPQKISMNRRFVAASAATLIGVSLAYAFTGHASTTVHGAAPSKATVYAASAPRLPACDGREVIAYTLDGLRHQGADVSAVVAVAEDMRIIAAEGHDVAAFCKAEAVLDGGARQPFAYQIGWNAEPGSAIYVVGDAIR</sequence>
<organism evidence="2 3">
    <name type="scientific">Aquibium carbonis</name>
    <dbReference type="NCBI Taxonomy" id="2495581"/>
    <lineage>
        <taxon>Bacteria</taxon>
        <taxon>Pseudomonadati</taxon>
        <taxon>Pseudomonadota</taxon>
        <taxon>Alphaproteobacteria</taxon>
        <taxon>Hyphomicrobiales</taxon>
        <taxon>Phyllobacteriaceae</taxon>
        <taxon>Aquibium</taxon>
    </lineage>
</organism>
<keyword evidence="1" id="KW-0732">Signal</keyword>
<evidence type="ECO:0000256" key="1">
    <source>
        <dbReference type="SAM" id="SignalP"/>
    </source>
</evidence>
<evidence type="ECO:0000313" key="2">
    <source>
        <dbReference type="EMBL" id="RST85578.1"/>
    </source>
</evidence>